<sequence length="233" mass="26479">MNKVVLPSLISFLLLGCSSSVVPTKNPDLYTNYTGGQTMGDTTSFYWYTEKSSEPDSAADYVFSGNYGWYKSDYRWEGKEVREFIREGEQIKPDEGLVPYQIHVRFNKSGEAVYQQYRLDGKVLPLSTEQLVRYQQEAKTIQQTTLAQDDTGMELLQGVWDGSSLELCSGQTYPRVEFNQTLPSFVINRLATIDSYVAFMGTLRSNRVVVEELLSLADEDHGCITRPELIENQ</sequence>
<reference evidence="2 3" key="1">
    <citation type="submission" date="2016-10" db="EMBL/GenBank/DDBJ databases">
        <authorList>
            <person name="de Groot N.N."/>
        </authorList>
    </citation>
    <scope>NUCLEOTIDE SEQUENCE [LARGE SCALE GENOMIC DNA]</scope>
    <source>
        <strain evidence="2 3">CGMCC 1.10228</strain>
    </source>
</reference>
<feature type="chain" id="PRO_5011678353" description="Peptidylprolyl isomerase" evidence="1">
    <location>
        <begin position="24"/>
        <end position="233"/>
    </location>
</feature>
<dbReference type="AlphaFoldDB" id="A0A1G8FV83"/>
<dbReference type="Proteomes" id="UP000198854">
    <property type="component" value="Unassembled WGS sequence"/>
</dbReference>
<evidence type="ECO:0000256" key="1">
    <source>
        <dbReference type="SAM" id="SignalP"/>
    </source>
</evidence>
<accession>A0A1G8FV83</accession>
<proteinExistence type="predicted"/>
<gene>
    <name evidence="2" type="ORF">SAMN04488136_13278</name>
</gene>
<dbReference type="RefSeq" id="WP_093278470.1">
    <property type="nucleotide sequence ID" value="NZ_FNDD01000032.1"/>
</dbReference>
<keyword evidence="1" id="KW-0732">Signal</keyword>
<dbReference type="Pfam" id="PF07356">
    <property type="entry name" value="DUF1481"/>
    <property type="match status" value="1"/>
</dbReference>
<name>A0A1G8FV83_9VIBR</name>
<keyword evidence="3" id="KW-1185">Reference proteome</keyword>
<evidence type="ECO:0000313" key="3">
    <source>
        <dbReference type="Proteomes" id="UP000198854"/>
    </source>
</evidence>
<dbReference type="PROSITE" id="PS51257">
    <property type="entry name" value="PROKAR_LIPOPROTEIN"/>
    <property type="match status" value="1"/>
</dbReference>
<evidence type="ECO:0008006" key="4">
    <source>
        <dbReference type="Google" id="ProtNLM"/>
    </source>
</evidence>
<dbReference type="OrthoDB" id="5915262at2"/>
<dbReference type="PIRSF" id="PIRSF028160">
    <property type="entry name" value="UCP028160"/>
    <property type="match status" value="1"/>
</dbReference>
<dbReference type="InterPro" id="IPR010858">
    <property type="entry name" value="DUF1481"/>
</dbReference>
<feature type="signal peptide" evidence="1">
    <location>
        <begin position="1"/>
        <end position="23"/>
    </location>
</feature>
<dbReference type="EMBL" id="FNDD01000032">
    <property type="protein sequence ID" value="SDH86037.1"/>
    <property type="molecule type" value="Genomic_DNA"/>
</dbReference>
<evidence type="ECO:0000313" key="2">
    <source>
        <dbReference type="EMBL" id="SDH86037.1"/>
    </source>
</evidence>
<protein>
    <recommendedName>
        <fullName evidence="4">Peptidylprolyl isomerase</fullName>
    </recommendedName>
</protein>
<organism evidence="2 3">
    <name type="scientific">Vibrio xiamenensis</name>
    <dbReference type="NCBI Taxonomy" id="861298"/>
    <lineage>
        <taxon>Bacteria</taxon>
        <taxon>Pseudomonadati</taxon>
        <taxon>Pseudomonadota</taxon>
        <taxon>Gammaproteobacteria</taxon>
        <taxon>Vibrionales</taxon>
        <taxon>Vibrionaceae</taxon>
        <taxon>Vibrio</taxon>
    </lineage>
</organism>
<dbReference type="InterPro" id="IPR016872">
    <property type="entry name" value="UCP028160"/>
</dbReference>